<keyword evidence="2" id="KW-1133">Transmembrane helix</keyword>
<evidence type="ECO:0000256" key="2">
    <source>
        <dbReference type="SAM" id="Phobius"/>
    </source>
</evidence>
<feature type="compositionally biased region" description="Basic residues" evidence="1">
    <location>
        <begin position="1"/>
        <end position="13"/>
    </location>
</feature>
<keyword evidence="2" id="KW-0472">Membrane</keyword>
<comment type="caution">
    <text evidence="3">The sequence shown here is derived from an EMBL/GenBank/DDBJ whole genome shotgun (WGS) entry which is preliminary data.</text>
</comment>
<organism evidence="3 4">
    <name type="scientific">Rhodocollybia butyracea</name>
    <dbReference type="NCBI Taxonomy" id="206335"/>
    <lineage>
        <taxon>Eukaryota</taxon>
        <taxon>Fungi</taxon>
        <taxon>Dikarya</taxon>
        <taxon>Basidiomycota</taxon>
        <taxon>Agaricomycotina</taxon>
        <taxon>Agaricomycetes</taxon>
        <taxon>Agaricomycetidae</taxon>
        <taxon>Agaricales</taxon>
        <taxon>Marasmiineae</taxon>
        <taxon>Omphalotaceae</taxon>
        <taxon>Rhodocollybia</taxon>
    </lineage>
</organism>
<proteinExistence type="predicted"/>
<dbReference type="AlphaFoldDB" id="A0A9P5Q2M2"/>
<gene>
    <name evidence="3" type="ORF">BDP27DRAFT_1417738</name>
</gene>
<protein>
    <submittedName>
        <fullName evidence="3">Uncharacterized protein</fullName>
    </submittedName>
</protein>
<dbReference type="Proteomes" id="UP000772434">
    <property type="component" value="Unassembled WGS sequence"/>
</dbReference>
<feature type="region of interest" description="Disordered" evidence="1">
    <location>
        <begin position="1"/>
        <end position="30"/>
    </location>
</feature>
<accession>A0A9P5Q2M2</accession>
<reference evidence="3" key="1">
    <citation type="submission" date="2020-11" db="EMBL/GenBank/DDBJ databases">
        <authorList>
            <consortium name="DOE Joint Genome Institute"/>
            <person name="Ahrendt S."/>
            <person name="Riley R."/>
            <person name="Andreopoulos W."/>
            <person name="Labutti K."/>
            <person name="Pangilinan J."/>
            <person name="Ruiz-Duenas F.J."/>
            <person name="Barrasa J.M."/>
            <person name="Sanchez-Garcia M."/>
            <person name="Camarero S."/>
            <person name="Miyauchi S."/>
            <person name="Serrano A."/>
            <person name="Linde D."/>
            <person name="Babiker R."/>
            <person name="Drula E."/>
            <person name="Ayuso-Fernandez I."/>
            <person name="Pacheco R."/>
            <person name="Padilla G."/>
            <person name="Ferreira P."/>
            <person name="Barriuso J."/>
            <person name="Kellner H."/>
            <person name="Castanera R."/>
            <person name="Alfaro M."/>
            <person name="Ramirez L."/>
            <person name="Pisabarro A.G."/>
            <person name="Kuo A."/>
            <person name="Tritt A."/>
            <person name="Lipzen A."/>
            <person name="He G."/>
            <person name="Yan M."/>
            <person name="Ng V."/>
            <person name="Cullen D."/>
            <person name="Martin F."/>
            <person name="Rosso M.-N."/>
            <person name="Henrissat B."/>
            <person name="Hibbett D."/>
            <person name="Martinez A.T."/>
            <person name="Grigoriev I.V."/>
        </authorList>
    </citation>
    <scope>NUCLEOTIDE SEQUENCE</scope>
    <source>
        <strain evidence="3">AH 40177</strain>
    </source>
</reference>
<dbReference type="EMBL" id="JADNRY010000021">
    <property type="protein sequence ID" value="KAF9072972.1"/>
    <property type="molecule type" value="Genomic_DNA"/>
</dbReference>
<keyword evidence="2" id="KW-0812">Transmembrane</keyword>
<feature type="transmembrane region" description="Helical" evidence="2">
    <location>
        <begin position="39"/>
        <end position="67"/>
    </location>
</feature>
<evidence type="ECO:0000313" key="3">
    <source>
        <dbReference type="EMBL" id="KAF9072972.1"/>
    </source>
</evidence>
<evidence type="ECO:0000313" key="4">
    <source>
        <dbReference type="Proteomes" id="UP000772434"/>
    </source>
</evidence>
<sequence>MPPQRRHPHKNARRSGEQDALPPNQGQHANRVEARDDGYFVRFVLIIFTIAMVLRLVNYLAITYIVATSSF</sequence>
<keyword evidence="4" id="KW-1185">Reference proteome</keyword>
<evidence type="ECO:0000256" key="1">
    <source>
        <dbReference type="SAM" id="MobiDB-lite"/>
    </source>
</evidence>
<name>A0A9P5Q2M2_9AGAR</name>